<evidence type="ECO:0000313" key="1">
    <source>
        <dbReference type="EMBL" id="OAJ53241.1"/>
    </source>
</evidence>
<dbReference type="GO" id="GO:0032259">
    <property type="term" value="P:methylation"/>
    <property type="evidence" value="ECO:0007669"/>
    <property type="project" value="UniProtKB-KW"/>
</dbReference>
<dbReference type="InterPro" id="IPR029063">
    <property type="entry name" value="SAM-dependent_MTases_sf"/>
</dbReference>
<dbReference type="EMBL" id="LXKA01000333">
    <property type="protein sequence ID" value="OAJ56704.1"/>
    <property type="molecule type" value="Genomic_DNA"/>
</dbReference>
<dbReference type="AlphaFoldDB" id="A0A1A9N4W8"/>
<dbReference type="Proteomes" id="UP000077961">
    <property type="component" value="Unassembled WGS sequence"/>
</dbReference>
<dbReference type="SUPFAM" id="SSF53335">
    <property type="entry name" value="S-adenosyl-L-methionine-dependent methyltransferases"/>
    <property type="match status" value="1"/>
</dbReference>
<dbReference type="Gene3D" id="3.40.50.150">
    <property type="entry name" value="Vaccinia Virus protein VP39"/>
    <property type="match status" value="1"/>
</dbReference>
<evidence type="ECO:0000313" key="2">
    <source>
        <dbReference type="EMBL" id="OAJ56704.1"/>
    </source>
</evidence>
<dbReference type="GO" id="GO:0008168">
    <property type="term" value="F:methyltransferase activity"/>
    <property type="evidence" value="ECO:0007669"/>
    <property type="project" value="UniProtKB-KW"/>
</dbReference>
<dbReference type="RefSeq" id="WP_064271718.1">
    <property type="nucleotide sequence ID" value="NZ_LXJZ01000220.1"/>
</dbReference>
<name>A0A1A9N4W8_9BURK</name>
<dbReference type="STRING" id="1462993.A6V36_12940"/>
<keyword evidence="2" id="KW-0808">Transferase</keyword>
<keyword evidence="2" id="KW-0489">Methyltransferase</keyword>
<organism evidence="2 4">
    <name type="scientific">Paraburkholderia ginsengiterrae</name>
    <dbReference type="NCBI Taxonomy" id="1462993"/>
    <lineage>
        <taxon>Bacteria</taxon>
        <taxon>Pseudomonadati</taxon>
        <taxon>Pseudomonadota</taxon>
        <taxon>Betaproteobacteria</taxon>
        <taxon>Burkholderiales</taxon>
        <taxon>Burkholderiaceae</taxon>
        <taxon>Paraburkholderia</taxon>
    </lineage>
</organism>
<dbReference type="Pfam" id="PF13489">
    <property type="entry name" value="Methyltransf_23"/>
    <property type="match status" value="1"/>
</dbReference>
<reference evidence="3 4" key="1">
    <citation type="submission" date="2016-04" db="EMBL/GenBank/DDBJ databases">
        <title>Reclassification of Paraburkholderia panaciterrae (Farh et al. 2015) Dobritsa &amp; Samadpour 2016 as a later homotypic synonym of Paraburkholderia ginsengiterrae (Farh et al. 2015) Dobritsa &amp; Samadpour 2016.</title>
        <authorList>
            <person name="Dobritsa A.P."/>
            <person name="Kutumbaka K."/>
            <person name="Samadpour M."/>
        </authorList>
    </citation>
    <scope>NUCLEOTIDE SEQUENCE [LARGE SCALE GENOMIC DNA]</scope>
    <source>
        <strain evidence="2 4">DCY85</strain>
        <strain evidence="1 3">DCY85-1</strain>
    </source>
</reference>
<gene>
    <name evidence="1" type="ORF">A6V36_12940</name>
    <name evidence="2" type="ORF">A6V37_31265</name>
</gene>
<evidence type="ECO:0000313" key="3">
    <source>
        <dbReference type="Proteomes" id="UP000077961"/>
    </source>
</evidence>
<comment type="caution">
    <text evidence="2">The sequence shown here is derived from an EMBL/GenBank/DDBJ whole genome shotgun (WGS) entry which is preliminary data.</text>
</comment>
<dbReference type="EMBL" id="LXJZ01000220">
    <property type="protein sequence ID" value="OAJ53241.1"/>
    <property type="molecule type" value="Genomic_DNA"/>
</dbReference>
<accession>A0A1A9N4W8</accession>
<dbReference type="Proteomes" id="UP000078116">
    <property type="component" value="Unassembled WGS sequence"/>
</dbReference>
<proteinExistence type="predicted"/>
<evidence type="ECO:0000313" key="4">
    <source>
        <dbReference type="Proteomes" id="UP000078116"/>
    </source>
</evidence>
<protein>
    <submittedName>
        <fullName evidence="2">SAM-dependent methyltransferase</fullName>
    </submittedName>
</protein>
<keyword evidence="3" id="KW-1185">Reference proteome</keyword>
<dbReference type="OrthoDB" id="7348755at2"/>
<sequence length="205" mass="22518">MSINVSGTEGYAEHAQSLIRRWRSIPFAGQHKPVLHLIPNAPSRILDVGAGAGVDAAAFAAMGHSVVAVEPVDQLRAAGINLCPSCQVEWLDDSLPELAVLRSRPETFDVVMLTAVWMHLDAEQRRRAMHTVSSLLLDGGVLIMSLRHGPVPEGRRMFDVSANETIQLAGLHALRPVLELRIQSIQQVNRNEGVLWTRLAFEKGR</sequence>